<dbReference type="InterPro" id="IPR005878">
    <property type="entry name" value="Ribosom_uL1_bac-type"/>
</dbReference>
<keyword evidence="3 9" id="KW-0699">rRNA-binding</keyword>
<evidence type="ECO:0000313" key="13">
    <source>
        <dbReference type="Proteomes" id="UP000230729"/>
    </source>
</evidence>
<organism evidence="12 13">
    <name type="scientific">Candidatus Falkowbacteria bacterium CG23_combo_of_CG06-09_8_20_14_all_49_15</name>
    <dbReference type="NCBI Taxonomy" id="1974572"/>
    <lineage>
        <taxon>Bacteria</taxon>
        <taxon>Candidatus Falkowiibacteriota</taxon>
    </lineage>
</organism>
<protein>
    <recommendedName>
        <fullName evidence="8 9">Large ribosomal subunit protein uL1</fullName>
    </recommendedName>
</protein>
<comment type="function">
    <text evidence="9">Protein L1 is also a translational repressor protein, it controls the translation of the L11 operon by binding to its mRNA.</text>
</comment>
<reference evidence="12 13" key="1">
    <citation type="submission" date="2017-09" db="EMBL/GenBank/DDBJ databases">
        <title>Depth-based differentiation of microbial function through sediment-hosted aquifers and enrichment of novel symbionts in the deep terrestrial subsurface.</title>
        <authorList>
            <person name="Probst A.J."/>
            <person name="Ladd B."/>
            <person name="Jarett J.K."/>
            <person name="Geller-Mcgrath D.E."/>
            <person name="Sieber C.M."/>
            <person name="Emerson J.B."/>
            <person name="Anantharaman K."/>
            <person name="Thomas B.C."/>
            <person name="Malmstrom R."/>
            <person name="Stieglmeier M."/>
            <person name="Klingl A."/>
            <person name="Woyke T."/>
            <person name="Ryan C.M."/>
            <person name="Banfield J.F."/>
        </authorList>
    </citation>
    <scope>NUCLEOTIDE SEQUENCE [LARGE SCALE GENOMIC DNA]</scope>
    <source>
        <strain evidence="12">CG23_combo_of_CG06-09_8_20_14_all_49_15</strain>
    </source>
</reference>
<sequence length="232" mass="24604">MSKEKKDIAKKETSPEQAAFDKKTAYPIAEAIKIAQSLSKTKFDAAVEVHFRLGIDPKKGEQQVRGAASLPHGTGKTIRIAAFVTPGQEAAAKEAGADLAGGDELIAEIKKTEKTDFAVAVAEPEMMKKLAPIAKILGTRGLMPSPKNQTVSPDPANVVAELKRGKINFKSDDTGNVHAAIGKVSFAPEKLGENFQVLLEQIKKAKPSSSKGLYLKNATLSTSMGPGIKIAL</sequence>
<dbReference type="PANTHER" id="PTHR36427">
    <property type="entry name" value="54S RIBOSOMAL PROTEIN L1, MITOCHONDRIAL"/>
    <property type="match status" value="1"/>
</dbReference>
<dbReference type="FunFam" id="3.40.50.790:FF:000001">
    <property type="entry name" value="50S ribosomal protein L1"/>
    <property type="match status" value="1"/>
</dbReference>
<dbReference type="HAMAP" id="MF_01318_B">
    <property type="entry name" value="Ribosomal_uL1_B"/>
    <property type="match status" value="1"/>
</dbReference>
<evidence type="ECO:0000256" key="6">
    <source>
        <dbReference type="ARBA" id="ARBA00022980"/>
    </source>
</evidence>
<keyword evidence="7 9" id="KW-0687">Ribonucleoprotein</keyword>
<name>A0A2G9ZL82_9BACT</name>
<dbReference type="GO" id="GO:0006417">
    <property type="term" value="P:regulation of translation"/>
    <property type="evidence" value="ECO:0007669"/>
    <property type="project" value="UniProtKB-KW"/>
</dbReference>
<keyword evidence="4 9" id="KW-0810">Translation regulation</keyword>
<comment type="similarity">
    <text evidence="1 9 10">Belongs to the universal ribosomal protein uL1 family.</text>
</comment>
<evidence type="ECO:0000256" key="7">
    <source>
        <dbReference type="ARBA" id="ARBA00023274"/>
    </source>
</evidence>
<gene>
    <name evidence="9 12" type="primary">rplA</name>
    <name evidence="12" type="ORF">COX22_04860</name>
</gene>
<dbReference type="InterPro" id="IPR023673">
    <property type="entry name" value="Ribosomal_uL1_CS"/>
</dbReference>
<dbReference type="SUPFAM" id="SSF56808">
    <property type="entry name" value="Ribosomal protein L1"/>
    <property type="match status" value="1"/>
</dbReference>
<comment type="subunit">
    <text evidence="9">Part of the 50S ribosomal subunit.</text>
</comment>
<dbReference type="EMBL" id="PCSD01000116">
    <property type="protein sequence ID" value="PIP33340.1"/>
    <property type="molecule type" value="Genomic_DNA"/>
</dbReference>
<dbReference type="GO" id="GO:0015934">
    <property type="term" value="C:large ribosomal subunit"/>
    <property type="evidence" value="ECO:0007669"/>
    <property type="project" value="InterPro"/>
</dbReference>
<dbReference type="CDD" id="cd00403">
    <property type="entry name" value="Ribosomal_L1"/>
    <property type="match status" value="1"/>
</dbReference>
<dbReference type="GO" id="GO:0006412">
    <property type="term" value="P:translation"/>
    <property type="evidence" value="ECO:0007669"/>
    <property type="project" value="UniProtKB-UniRule"/>
</dbReference>
<dbReference type="AlphaFoldDB" id="A0A2G9ZL82"/>
<evidence type="ECO:0000256" key="8">
    <source>
        <dbReference type="ARBA" id="ARBA00035241"/>
    </source>
</evidence>
<dbReference type="GO" id="GO:0019843">
    <property type="term" value="F:rRNA binding"/>
    <property type="evidence" value="ECO:0007669"/>
    <property type="project" value="UniProtKB-UniRule"/>
</dbReference>
<dbReference type="PROSITE" id="PS01199">
    <property type="entry name" value="RIBOSOMAL_L1"/>
    <property type="match status" value="1"/>
</dbReference>
<dbReference type="InterPro" id="IPR023674">
    <property type="entry name" value="Ribosomal_uL1-like"/>
</dbReference>
<keyword evidence="5 9" id="KW-0694">RNA-binding</keyword>
<feature type="region of interest" description="Disordered" evidence="11">
    <location>
        <begin position="1"/>
        <end position="20"/>
    </location>
</feature>
<dbReference type="PANTHER" id="PTHR36427:SF3">
    <property type="entry name" value="LARGE RIBOSOMAL SUBUNIT PROTEIN UL1M"/>
    <property type="match status" value="1"/>
</dbReference>
<dbReference type="Gene3D" id="3.30.190.20">
    <property type="match status" value="1"/>
</dbReference>
<evidence type="ECO:0000256" key="9">
    <source>
        <dbReference type="HAMAP-Rule" id="MF_01318"/>
    </source>
</evidence>
<dbReference type="InterPro" id="IPR002143">
    <property type="entry name" value="Ribosomal_uL1"/>
</dbReference>
<dbReference type="InterPro" id="IPR016095">
    <property type="entry name" value="Ribosomal_uL1_3-a/b-sand"/>
</dbReference>
<evidence type="ECO:0000256" key="10">
    <source>
        <dbReference type="RuleBase" id="RU000659"/>
    </source>
</evidence>
<dbReference type="Pfam" id="PF00687">
    <property type="entry name" value="Ribosomal_L1"/>
    <property type="match status" value="1"/>
</dbReference>
<dbReference type="Gene3D" id="3.40.50.790">
    <property type="match status" value="1"/>
</dbReference>
<dbReference type="GO" id="GO:0000049">
    <property type="term" value="F:tRNA binding"/>
    <property type="evidence" value="ECO:0007669"/>
    <property type="project" value="UniProtKB-KW"/>
</dbReference>
<comment type="caution">
    <text evidence="12">The sequence shown here is derived from an EMBL/GenBank/DDBJ whole genome shotgun (WGS) entry which is preliminary data.</text>
</comment>
<dbReference type="InterPro" id="IPR028364">
    <property type="entry name" value="Ribosomal_uL1/biogenesis"/>
</dbReference>
<evidence type="ECO:0000256" key="11">
    <source>
        <dbReference type="SAM" id="MobiDB-lite"/>
    </source>
</evidence>
<keyword evidence="2 9" id="KW-0678">Repressor</keyword>
<evidence type="ECO:0000256" key="4">
    <source>
        <dbReference type="ARBA" id="ARBA00022845"/>
    </source>
</evidence>
<comment type="function">
    <text evidence="9">Binds directly to 23S rRNA. The L1 stalk is quite mobile in the ribosome, and is involved in E site tRNA release.</text>
</comment>
<keyword evidence="6 9" id="KW-0689">Ribosomal protein</keyword>
<keyword evidence="9" id="KW-0820">tRNA-binding</keyword>
<dbReference type="NCBIfam" id="TIGR01169">
    <property type="entry name" value="rplA_bact"/>
    <property type="match status" value="1"/>
</dbReference>
<accession>A0A2G9ZL82</accession>
<proteinExistence type="inferred from homology"/>
<evidence type="ECO:0000256" key="5">
    <source>
        <dbReference type="ARBA" id="ARBA00022884"/>
    </source>
</evidence>
<evidence type="ECO:0000256" key="2">
    <source>
        <dbReference type="ARBA" id="ARBA00022491"/>
    </source>
</evidence>
<dbReference type="Proteomes" id="UP000230729">
    <property type="component" value="Unassembled WGS sequence"/>
</dbReference>
<dbReference type="GO" id="GO:0003735">
    <property type="term" value="F:structural constituent of ribosome"/>
    <property type="evidence" value="ECO:0007669"/>
    <property type="project" value="InterPro"/>
</dbReference>
<evidence type="ECO:0000256" key="3">
    <source>
        <dbReference type="ARBA" id="ARBA00022730"/>
    </source>
</evidence>
<evidence type="ECO:0000256" key="1">
    <source>
        <dbReference type="ARBA" id="ARBA00010531"/>
    </source>
</evidence>
<dbReference type="PIRSF" id="PIRSF002155">
    <property type="entry name" value="Ribosomal_L1"/>
    <property type="match status" value="1"/>
</dbReference>
<evidence type="ECO:0000313" key="12">
    <source>
        <dbReference type="EMBL" id="PIP33340.1"/>
    </source>
</evidence>